<evidence type="ECO:0000256" key="2">
    <source>
        <dbReference type="ARBA" id="ARBA00023180"/>
    </source>
</evidence>
<name>A0AAQ3NXG7_VIGMU</name>
<dbReference type="Proteomes" id="UP001374535">
    <property type="component" value="Chromosome 3"/>
</dbReference>
<dbReference type="GO" id="GO:0016671">
    <property type="term" value="F:oxidoreductase activity, acting on a sulfur group of donors, disulfide as acceptor"/>
    <property type="evidence" value="ECO:0007669"/>
    <property type="project" value="InterPro"/>
</dbReference>
<sequence length="399" mass="45495">MKMHPSVHSFPRSFFFCCFLLLSLFLLLLLLVPPSFSSSSSAPNEKVTVSLYYESLCPYCADFIVNRLVRLFQTDLISIVNLRLLPWGNAWIAPNGSVICQHYDCGERTVTTRLKCGKGATRAWRGQRKNDNNVALLAFAVWWSPFSGGFAAIELVIECFDLGLYKNSSSFPQIPPSSKIRVLQIGKRGKTFCLLTLVPLWSGWRRVPSEEDEFGANIVYVILCAGWGGEDLIKEHGEDECFLNTIQACTITIYPDMMQHFRFVECLERLSLEGRHRQWMNCFQMTGLGTSPIDCYTSGKGKSIDLKYGKETSELKPPHRFVPWVVVNNQALQEDYRNFETYICRAYKGKVKPNACRSSSLTARTYDESNEKHNNFFIPVCYADEARNLTLHFGNEIKQ</sequence>
<feature type="chain" id="PRO_5042932903" description="Gamma-interferon-inducible lysosomal thiol reductase" evidence="3">
    <location>
        <begin position="38"/>
        <end position="399"/>
    </location>
</feature>
<keyword evidence="5" id="KW-1185">Reference proteome</keyword>
<evidence type="ECO:0000256" key="3">
    <source>
        <dbReference type="SAM" id="SignalP"/>
    </source>
</evidence>
<evidence type="ECO:0008006" key="6">
    <source>
        <dbReference type="Google" id="ProtNLM"/>
    </source>
</evidence>
<dbReference type="AlphaFoldDB" id="A0AAQ3NXG7"/>
<protein>
    <recommendedName>
        <fullName evidence="6">Gamma-interferon-inducible lysosomal thiol reductase</fullName>
    </recommendedName>
</protein>
<organism evidence="4 5">
    <name type="scientific">Vigna mungo</name>
    <name type="common">Black gram</name>
    <name type="synonym">Phaseolus mungo</name>
    <dbReference type="NCBI Taxonomy" id="3915"/>
    <lineage>
        <taxon>Eukaryota</taxon>
        <taxon>Viridiplantae</taxon>
        <taxon>Streptophyta</taxon>
        <taxon>Embryophyta</taxon>
        <taxon>Tracheophyta</taxon>
        <taxon>Spermatophyta</taxon>
        <taxon>Magnoliopsida</taxon>
        <taxon>eudicotyledons</taxon>
        <taxon>Gunneridae</taxon>
        <taxon>Pentapetalae</taxon>
        <taxon>rosids</taxon>
        <taxon>fabids</taxon>
        <taxon>Fabales</taxon>
        <taxon>Fabaceae</taxon>
        <taxon>Papilionoideae</taxon>
        <taxon>50 kb inversion clade</taxon>
        <taxon>NPAAA clade</taxon>
        <taxon>indigoferoid/millettioid clade</taxon>
        <taxon>Phaseoleae</taxon>
        <taxon>Vigna</taxon>
    </lineage>
</organism>
<dbReference type="PANTHER" id="PTHR13234:SF48">
    <property type="entry name" value="GAMMA INTERFERON RESPONSIVE LYSOSOMAL THIOL (GILT) REDUCTASE FAMILY PROTEIN"/>
    <property type="match status" value="1"/>
</dbReference>
<comment type="similarity">
    <text evidence="1">Belongs to the GILT family.</text>
</comment>
<feature type="signal peptide" evidence="3">
    <location>
        <begin position="1"/>
        <end position="37"/>
    </location>
</feature>
<evidence type="ECO:0000313" key="4">
    <source>
        <dbReference type="EMBL" id="WVZ16866.1"/>
    </source>
</evidence>
<proteinExistence type="inferred from homology"/>
<evidence type="ECO:0000313" key="5">
    <source>
        <dbReference type="Proteomes" id="UP001374535"/>
    </source>
</evidence>
<accession>A0AAQ3NXG7</accession>
<evidence type="ECO:0000256" key="1">
    <source>
        <dbReference type="ARBA" id="ARBA00005679"/>
    </source>
</evidence>
<keyword evidence="3" id="KW-0732">Signal</keyword>
<gene>
    <name evidence="4" type="ORF">V8G54_009848</name>
</gene>
<dbReference type="PANTHER" id="PTHR13234">
    <property type="entry name" value="GAMMA-INTERFERON INDUCIBLE LYSOSOMAL THIOL REDUCTASE GILT"/>
    <property type="match status" value="1"/>
</dbReference>
<dbReference type="Pfam" id="PF03227">
    <property type="entry name" value="GILT"/>
    <property type="match status" value="2"/>
</dbReference>
<reference evidence="4 5" key="1">
    <citation type="journal article" date="2023" name="Life. Sci Alliance">
        <title>Evolutionary insights into 3D genome organization and epigenetic landscape of Vigna mungo.</title>
        <authorList>
            <person name="Junaid A."/>
            <person name="Singh B."/>
            <person name="Bhatia S."/>
        </authorList>
    </citation>
    <scope>NUCLEOTIDE SEQUENCE [LARGE SCALE GENOMIC DNA]</scope>
    <source>
        <strain evidence="4">Urdbean</strain>
    </source>
</reference>
<dbReference type="InterPro" id="IPR004911">
    <property type="entry name" value="Interferon-induced_GILT"/>
</dbReference>
<keyword evidence="2" id="KW-0325">Glycoprotein</keyword>
<dbReference type="EMBL" id="CP144698">
    <property type="protein sequence ID" value="WVZ16866.1"/>
    <property type="molecule type" value="Genomic_DNA"/>
</dbReference>